<sequence length="243" mass="27214">MLVLSSSSRGIQWLKEEERKSSGWLFASSSHPLGLLKRIRKRERRRAFLLLLRGLHLHCPRRAEAEVAGGARVEACRRVKEAVVKTPLEVAGWEPDARRSCRTICVPPLLSPRIVKTLLEHPLSLPCFTVSQAAVSPFTEPLNSEGHVASIWARSESMGLFSIPEGCCPPNLRLNPFTDFENETAEVLPYRPIRQDRSGRALAVSLLQYPCRFALADWPLPIRPCRIVLAAESLCLLNQMGFA</sequence>
<dbReference type="EMBL" id="NMUH01000102">
    <property type="protein sequence ID" value="MQL71573.1"/>
    <property type="molecule type" value="Genomic_DNA"/>
</dbReference>
<reference evidence="1" key="1">
    <citation type="submission" date="2017-07" db="EMBL/GenBank/DDBJ databases">
        <title>Taro Niue Genome Assembly and Annotation.</title>
        <authorList>
            <person name="Atibalentja N."/>
            <person name="Keating K."/>
            <person name="Fields C.J."/>
        </authorList>
    </citation>
    <scope>NUCLEOTIDE SEQUENCE</scope>
    <source>
        <strain evidence="1">Niue_2</strain>
        <tissue evidence="1">Leaf</tissue>
    </source>
</reference>
<protein>
    <submittedName>
        <fullName evidence="1">Uncharacterized protein</fullName>
    </submittedName>
</protein>
<accession>A0A843TQ72</accession>
<evidence type="ECO:0000313" key="2">
    <source>
        <dbReference type="Proteomes" id="UP000652761"/>
    </source>
</evidence>
<keyword evidence="2" id="KW-1185">Reference proteome</keyword>
<dbReference type="OrthoDB" id="5130at2759"/>
<proteinExistence type="predicted"/>
<organism evidence="1 2">
    <name type="scientific">Colocasia esculenta</name>
    <name type="common">Wild taro</name>
    <name type="synonym">Arum esculentum</name>
    <dbReference type="NCBI Taxonomy" id="4460"/>
    <lineage>
        <taxon>Eukaryota</taxon>
        <taxon>Viridiplantae</taxon>
        <taxon>Streptophyta</taxon>
        <taxon>Embryophyta</taxon>
        <taxon>Tracheophyta</taxon>
        <taxon>Spermatophyta</taxon>
        <taxon>Magnoliopsida</taxon>
        <taxon>Liliopsida</taxon>
        <taxon>Araceae</taxon>
        <taxon>Aroideae</taxon>
        <taxon>Colocasieae</taxon>
        <taxon>Colocasia</taxon>
    </lineage>
</organism>
<dbReference type="AlphaFoldDB" id="A0A843TQ72"/>
<name>A0A843TQ72_COLES</name>
<comment type="caution">
    <text evidence="1">The sequence shown here is derived from an EMBL/GenBank/DDBJ whole genome shotgun (WGS) entry which is preliminary data.</text>
</comment>
<evidence type="ECO:0000313" key="1">
    <source>
        <dbReference type="EMBL" id="MQL71573.1"/>
    </source>
</evidence>
<gene>
    <name evidence="1" type="ORF">Taro_003882</name>
</gene>
<dbReference type="Proteomes" id="UP000652761">
    <property type="component" value="Unassembled WGS sequence"/>
</dbReference>